<evidence type="ECO:0000313" key="3">
    <source>
        <dbReference type="Proteomes" id="UP001225316"/>
    </source>
</evidence>
<keyword evidence="1" id="KW-0732">Signal</keyword>
<sequence>MKLIKLCPLLCVYFTMSFNAFGQSPPVDLADLSLGDLLNAKIIRSQSNQITQDNFNKDPLNRPKAHLVSDRLHVSLSYIDVKFDTYKDGTKDLSTSDVLWSGPGSLEARTDENFPVVPTIIYQQAVQFTASYDISERYSIHASIPYIRQETEHISSVPGFSDFTIVSQGIGDIEIGASWFVPLNSSNSMLFNLGLSLPTGSIDEKGRTPRDANRDTQLPYTMQLGSGTYDLRPSITYTGKSGLWRYGANLNLTLRTGKNSRNYSLGNVYQADIWTRYERCDWIQPSFRVNAIVWDRISGQDDEITTAGPYPYPAAVTNPDYFGGTKFITQFGLRLKDPKGLLKNTFLELEAGLPIYQRLNGPQPSENWRMSASFVLNF</sequence>
<feature type="signal peptide" evidence="1">
    <location>
        <begin position="1"/>
        <end position="22"/>
    </location>
</feature>
<keyword evidence="3" id="KW-1185">Reference proteome</keyword>
<accession>A0ABU1ASK0</accession>
<name>A0ABU1ASK0_9BACT</name>
<organism evidence="2 3">
    <name type="scientific">Thalassobacterium maritimum</name>
    <dbReference type="NCBI Taxonomy" id="3041265"/>
    <lineage>
        <taxon>Bacteria</taxon>
        <taxon>Pseudomonadati</taxon>
        <taxon>Verrucomicrobiota</taxon>
        <taxon>Opitutia</taxon>
        <taxon>Puniceicoccales</taxon>
        <taxon>Coraliomargaritaceae</taxon>
        <taxon>Thalassobacterium</taxon>
    </lineage>
</organism>
<dbReference type="EMBL" id="JARXHW010000010">
    <property type="protein sequence ID" value="MDQ8207128.1"/>
    <property type="molecule type" value="Genomic_DNA"/>
</dbReference>
<protein>
    <submittedName>
        <fullName evidence="2">Uncharacterized protein</fullName>
    </submittedName>
</protein>
<reference evidence="2 3" key="1">
    <citation type="submission" date="2023-04" db="EMBL/GenBank/DDBJ databases">
        <title>A novel bacteria isolated from coastal sediment.</title>
        <authorList>
            <person name="Liu X.-J."/>
            <person name="Du Z.-J."/>
        </authorList>
    </citation>
    <scope>NUCLEOTIDE SEQUENCE [LARGE SCALE GENOMIC DNA]</scope>
    <source>
        <strain evidence="2 3">SDUM461003</strain>
    </source>
</reference>
<comment type="caution">
    <text evidence="2">The sequence shown here is derived from an EMBL/GenBank/DDBJ whole genome shotgun (WGS) entry which is preliminary data.</text>
</comment>
<dbReference type="Proteomes" id="UP001225316">
    <property type="component" value="Unassembled WGS sequence"/>
</dbReference>
<gene>
    <name evidence="2" type="ORF">QEH52_06390</name>
</gene>
<feature type="chain" id="PRO_5047139566" evidence="1">
    <location>
        <begin position="23"/>
        <end position="378"/>
    </location>
</feature>
<proteinExistence type="predicted"/>
<evidence type="ECO:0000313" key="2">
    <source>
        <dbReference type="EMBL" id="MDQ8207128.1"/>
    </source>
</evidence>
<evidence type="ECO:0000256" key="1">
    <source>
        <dbReference type="SAM" id="SignalP"/>
    </source>
</evidence>
<dbReference type="RefSeq" id="WP_308949265.1">
    <property type="nucleotide sequence ID" value="NZ_JARXHW010000010.1"/>
</dbReference>